<dbReference type="AlphaFoldDB" id="A0A6C0IYP7"/>
<dbReference type="NCBIfam" id="TIGR02466">
    <property type="entry name" value="TIGR02466 family protein"/>
    <property type="match status" value="1"/>
</dbReference>
<evidence type="ECO:0000313" key="1">
    <source>
        <dbReference type="EMBL" id="QHT98471.1"/>
    </source>
</evidence>
<evidence type="ECO:0008006" key="2">
    <source>
        <dbReference type="Google" id="ProtNLM"/>
    </source>
</evidence>
<sequence length="240" mass="27835">MINSHIYDYGMASPFIISYQDSDPQWVERSDVIEIFPVKIGSYNFPCKHKTRLKHLCFDIIDKYKNNRDYSRQNSHSGYLTHYLDQEDLVPSLLDYPGFETFNSWIKRCSIDYIHNTLGYNCDNVVIAQCWINDCSKGGSQQSHVHPNSFISGTYYVNFIPEIHAPLTFSKPIIRGTPHLKLDGGERVAHIKPYEGNLLLWESHNPHEYQSNNTDKRISISFNVIPETLPGIYGFKLIKR</sequence>
<proteinExistence type="predicted"/>
<accession>A0A6C0IYP7</accession>
<name>A0A6C0IYP7_9ZZZZ</name>
<protein>
    <recommendedName>
        <fullName evidence="2">Prolyl 4-hydroxylase alpha subunit Fe(2+) 2OG dioxygenase domain-containing protein</fullName>
    </recommendedName>
</protein>
<reference evidence="1" key="1">
    <citation type="journal article" date="2020" name="Nature">
        <title>Giant virus diversity and host interactions through global metagenomics.</title>
        <authorList>
            <person name="Schulz F."/>
            <person name="Roux S."/>
            <person name="Paez-Espino D."/>
            <person name="Jungbluth S."/>
            <person name="Walsh D.A."/>
            <person name="Denef V.J."/>
            <person name="McMahon K.D."/>
            <person name="Konstantinidis K.T."/>
            <person name="Eloe-Fadrosh E.A."/>
            <person name="Kyrpides N.C."/>
            <person name="Woyke T."/>
        </authorList>
    </citation>
    <scope>NUCLEOTIDE SEQUENCE</scope>
    <source>
        <strain evidence="1">GVMAG-M-3300025652-16</strain>
    </source>
</reference>
<dbReference type="EMBL" id="MN740292">
    <property type="protein sequence ID" value="QHT98471.1"/>
    <property type="molecule type" value="Genomic_DNA"/>
</dbReference>
<dbReference type="InterPro" id="IPR012668">
    <property type="entry name" value="CHP02466"/>
</dbReference>
<dbReference type="Gene3D" id="2.60.120.620">
    <property type="entry name" value="q2cbj1_9rhob like domain"/>
    <property type="match status" value="1"/>
</dbReference>
<dbReference type="Pfam" id="PF13759">
    <property type="entry name" value="2OG-FeII_Oxy_5"/>
    <property type="match status" value="1"/>
</dbReference>
<organism evidence="1">
    <name type="scientific">viral metagenome</name>
    <dbReference type="NCBI Taxonomy" id="1070528"/>
    <lineage>
        <taxon>unclassified sequences</taxon>
        <taxon>metagenomes</taxon>
        <taxon>organismal metagenomes</taxon>
    </lineage>
</organism>